<proteinExistence type="predicted"/>
<feature type="region of interest" description="Disordered" evidence="1">
    <location>
        <begin position="240"/>
        <end position="271"/>
    </location>
</feature>
<sequence>MAQTIKMREDMTLSEVQRMFETAATLEGFHTRFHVCAFPDVYIRSAEHPRVHYVGIERDHIELTEIEDEWDTVEANDIAYAELSFSYALDAADGTRIEPGRATLVRHGLRTSDVVNAFGIVTDPDDRDVVPNVFGIVFVDHNLLIPFTATSSIVLMDFDGGGVDNIAVVDECCLDQSAELSAAVVSRETFIAHPQGQQIVDSSMNDAELEALARAEEREGIEPELPHVWIYGDICGPVQPEQIMEPSTQSTTPSESAQETTPPEYRTDPFGPSAIYLFDDIRPKRGNTTLKQNCSYFSRMLRGVKPSANELSERPHGSIVPEYFRCTTGALQPYADTRRDGGRFIVDFADAYADVAVGYDLLGHYDWGEPEDRFRRSPINREPSDLDGVRVFGLVPLAALIQQLPYDHSIRERAAKNMVHFAYDFCRFNIPQRYIIARNYWIANQIDYWSDLPSIAKPYQRRLRDDVIEAYIELDTLLEQGWKRHLENPRCAVLSPVHSYLAIALEAVTHTDPIRLDANAVRVLAACNLLVLLKAMDVQWTLTQPCNTVMPESLRSLRYNAKWCIDTLRDPRRNGTIEFTADEYFGRYFGSLLPFLFAKDWKPNNNAFSHVDDYDWNTPPRVIRSLCELVSAANSEDGRPNPHDFFCAAGSEPQFIVRNLKKRYGLDDVDQMTGLMGRPLIPGIGKRMSWIPERLM</sequence>
<evidence type="ECO:0000313" key="2">
    <source>
        <dbReference type="EMBL" id="PAU66856.1"/>
    </source>
</evidence>
<evidence type="ECO:0000256" key="1">
    <source>
        <dbReference type="SAM" id="MobiDB-lite"/>
    </source>
</evidence>
<reference evidence="2 3" key="1">
    <citation type="journal article" date="2017" name="ISME J.">
        <title>Unveiling bifidobacterial biogeography across the mammalian branch of the tree of life.</title>
        <authorList>
            <person name="Milani C."/>
            <person name="Mangifesta M."/>
            <person name="Mancabelli L."/>
            <person name="Lugli G.A."/>
            <person name="James K."/>
            <person name="Duranti S."/>
            <person name="Turroni F."/>
            <person name="Ferrario C."/>
            <person name="Ossiprandi M.C."/>
            <person name="van Sinderen D."/>
            <person name="Ventura M."/>
        </authorList>
    </citation>
    <scope>NUCLEOTIDE SEQUENCE [LARGE SCALE GENOMIC DNA]</scope>
    <source>
        <strain evidence="3">Ham19E</strain>
    </source>
</reference>
<organism evidence="2 3">
    <name type="scientific">Bifidobacterium criceti</name>
    <dbReference type="NCBI Taxonomy" id="1960969"/>
    <lineage>
        <taxon>Bacteria</taxon>
        <taxon>Bacillati</taxon>
        <taxon>Actinomycetota</taxon>
        <taxon>Actinomycetes</taxon>
        <taxon>Bifidobacteriales</taxon>
        <taxon>Bifidobacteriaceae</taxon>
        <taxon>Bifidobacterium</taxon>
    </lineage>
</organism>
<comment type="caution">
    <text evidence="2">The sequence shown here is derived from an EMBL/GenBank/DDBJ whole genome shotgun (WGS) entry which is preliminary data.</text>
</comment>
<dbReference type="Proteomes" id="UP000218399">
    <property type="component" value="Unassembled WGS sequence"/>
</dbReference>
<dbReference type="RefSeq" id="WP_095615653.1">
    <property type="nucleotide sequence ID" value="NZ_MVOH01000022.1"/>
</dbReference>
<accession>A0A2A2ED45</accession>
<name>A0A2A2ED45_9BIFI</name>
<gene>
    <name evidence="2" type="ORF">B1526_1692</name>
</gene>
<dbReference type="AlphaFoldDB" id="A0A2A2ED45"/>
<evidence type="ECO:0000313" key="3">
    <source>
        <dbReference type="Proteomes" id="UP000218399"/>
    </source>
</evidence>
<keyword evidence="3" id="KW-1185">Reference proteome</keyword>
<dbReference type="EMBL" id="MVOH01000022">
    <property type="protein sequence ID" value="PAU66856.1"/>
    <property type="molecule type" value="Genomic_DNA"/>
</dbReference>
<dbReference type="OrthoDB" id="3225133at2"/>
<feature type="compositionally biased region" description="Low complexity" evidence="1">
    <location>
        <begin position="245"/>
        <end position="264"/>
    </location>
</feature>
<protein>
    <submittedName>
        <fullName evidence="2">Uncharacterized protein</fullName>
    </submittedName>
</protein>